<feature type="compositionally biased region" description="Basic and acidic residues" evidence="1">
    <location>
        <begin position="219"/>
        <end position="230"/>
    </location>
</feature>
<feature type="compositionally biased region" description="Basic and acidic residues" evidence="1">
    <location>
        <begin position="367"/>
        <end position="376"/>
    </location>
</feature>
<proteinExistence type="predicted"/>
<evidence type="ECO:0000256" key="1">
    <source>
        <dbReference type="SAM" id="MobiDB-lite"/>
    </source>
</evidence>
<feature type="region of interest" description="Disordered" evidence="1">
    <location>
        <begin position="167"/>
        <end position="201"/>
    </location>
</feature>
<feature type="region of interest" description="Disordered" evidence="1">
    <location>
        <begin position="331"/>
        <end position="429"/>
    </location>
</feature>
<evidence type="ECO:0000313" key="2">
    <source>
        <dbReference type="Proteomes" id="UP000887566"/>
    </source>
</evidence>
<protein>
    <submittedName>
        <fullName evidence="3">Uncharacterized protein</fullName>
    </submittedName>
</protein>
<name>A0A914WCF0_9BILA</name>
<evidence type="ECO:0000313" key="3">
    <source>
        <dbReference type="WBParaSite" id="PSAMB.scaffold3721size17122.g22326.t1"/>
    </source>
</evidence>
<accession>A0A914WCF0</accession>
<keyword evidence="2" id="KW-1185">Reference proteome</keyword>
<dbReference type="AlphaFoldDB" id="A0A914WCF0"/>
<dbReference type="Proteomes" id="UP000887566">
    <property type="component" value="Unplaced"/>
</dbReference>
<feature type="compositionally biased region" description="Basic and acidic residues" evidence="1">
    <location>
        <begin position="280"/>
        <end position="289"/>
    </location>
</feature>
<feature type="compositionally biased region" description="Polar residues" evidence="1">
    <location>
        <begin position="243"/>
        <end position="255"/>
    </location>
</feature>
<reference evidence="3" key="1">
    <citation type="submission" date="2022-11" db="UniProtKB">
        <authorList>
            <consortium name="WormBaseParasite"/>
        </authorList>
    </citation>
    <scope>IDENTIFICATION</scope>
</reference>
<feature type="region of interest" description="Disordered" evidence="1">
    <location>
        <begin position="219"/>
        <end position="297"/>
    </location>
</feature>
<organism evidence="2 3">
    <name type="scientific">Plectus sambesii</name>
    <dbReference type="NCBI Taxonomy" id="2011161"/>
    <lineage>
        <taxon>Eukaryota</taxon>
        <taxon>Metazoa</taxon>
        <taxon>Ecdysozoa</taxon>
        <taxon>Nematoda</taxon>
        <taxon>Chromadorea</taxon>
        <taxon>Plectida</taxon>
        <taxon>Plectina</taxon>
        <taxon>Plectoidea</taxon>
        <taxon>Plectidae</taxon>
        <taxon>Plectus</taxon>
    </lineage>
</organism>
<dbReference type="WBParaSite" id="PSAMB.scaffold3721size17122.g22326.t1">
    <property type="protein sequence ID" value="PSAMB.scaffold3721size17122.g22326.t1"/>
    <property type="gene ID" value="PSAMB.scaffold3721size17122.g22326"/>
</dbReference>
<feature type="compositionally biased region" description="Basic residues" evidence="1">
    <location>
        <begin position="351"/>
        <end position="366"/>
    </location>
</feature>
<sequence>MGDKKERRRWEQTYGALIDGALMGGALIVTVDEYGGRTQAGRERNEAEERLERRDRLWSTRLPSHPDLCQCSKHGSMMQCASRRQSPRRSSSVALAWPAAVRRSALLSVGHYAASICFNVAACGSVAVRLRRFGCDGTAAGRLIVFSPPSVCTLRLRTRARANLMGTIHSRLHRRRSGERAKGQQLGSTDGGGGRSAPRRRSSFARICRWGSKRLAVRRDESAADAKSDDAASGDHPPPPPTTSFGATDKPSNVPATDDIVCDPNHLAAPPETWKSPRNSVKDRRRASDSKNCNEVLWENTPLRPSLSDHSDNLTQDDLTQELLMQIIRCFPFPSPKPSPRSSPKLAPKEPHRRVGSLNFRRRHNNDKRGSKEEPASLKPPRNKVLPPDAVSEKFRDSNSALHQLAQVGRSGAPSRRWRSVGDRSASLA</sequence>